<feature type="domain" description="Serine aminopeptidase S33" evidence="1">
    <location>
        <begin position="42"/>
        <end position="297"/>
    </location>
</feature>
<dbReference type="eggNOG" id="COG2267">
    <property type="taxonomic scope" value="Bacteria"/>
</dbReference>
<evidence type="ECO:0000313" key="3">
    <source>
        <dbReference type="Proteomes" id="UP000006786"/>
    </source>
</evidence>
<proteinExistence type="predicted"/>
<dbReference type="InterPro" id="IPR022742">
    <property type="entry name" value="Hydrolase_4"/>
</dbReference>
<dbReference type="GO" id="GO:0016787">
    <property type="term" value="F:hydrolase activity"/>
    <property type="evidence" value="ECO:0007669"/>
    <property type="project" value="UniProtKB-KW"/>
</dbReference>
<protein>
    <submittedName>
        <fullName evidence="2">Alpha/beta hydrolase</fullName>
    </submittedName>
</protein>
<dbReference type="PANTHER" id="PTHR11614">
    <property type="entry name" value="PHOSPHOLIPASE-RELATED"/>
    <property type="match status" value="1"/>
</dbReference>
<dbReference type="Pfam" id="PF12146">
    <property type="entry name" value="Hydrolase_4"/>
    <property type="match status" value="1"/>
</dbReference>
<dbReference type="InterPro" id="IPR029058">
    <property type="entry name" value="AB_hydrolase_fold"/>
</dbReference>
<keyword evidence="3" id="KW-1185">Reference proteome</keyword>
<dbReference type="AlphaFoldDB" id="K2M4J7"/>
<gene>
    <name evidence="2" type="ORF">NA2_20098</name>
</gene>
<name>K2M4J7_9HYPH</name>
<dbReference type="Gene3D" id="3.40.50.1820">
    <property type="entry name" value="alpha/beta hydrolase"/>
    <property type="match status" value="1"/>
</dbReference>
<reference evidence="2 3" key="1">
    <citation type="journal article" date="2012" name="J. Bacteriol.">
        <title>Genome Sequence of Nitratireductor pacificus Type Strain pht-3B.</title>
        <authorList>
            <person name="Lai Q."/>
            <person name="Li G."/>
            <person name="Shao Z."/>
        </authorList>
    </citation>
    <scope>NUCLEOTIDE SEQUENCE [LARGE SCALE GENOMIC DNA]</scope>
    <source>
        <strain evidence="3">pht-3B</strain>
    </source>
</reference>
<organism evidence="2 3">
    <name type="scientific">Nitratireductor pacificus pht-3B</name>
    <dbReference type="NCBI Taxonomy" id="391937"/>
    <lineage>
        <taxon>Bacteria</taxon>
        <taxon>Pseudomonadati</taxon>
        <taxon>Pseudomonadota</taxon>
        <taxon>Alphaproteobacteria</taxon>
        <taxon>Hyphomicrobiales</taxon>
        <taxon>Phyllobacteriaceae</taxon>
        <taxon>Nitratireductor</taxon>
    </lineage>
</organism>
<evidence type="ECO:0000313" key="2">
    <source>
        <dbReference type="EMBL" id="EKF16996.1"/>
    </source>
</evidence>
<dbReference type="RefSeq" id="WP_008599117.1">
    <property type="nucleotide sequence ID" value="NZ_AMRM01000031.1"/>
</dbReference>
<dbReference type="EMBL" id="AMRM01000031">
    <property type="protein sequence ID" value="EKF16996.1"/>
    <property type="molecule type" value="Genomic_DNA"/>
</dbReference>
<accession>K2M4J7</accession>
<dbReference type="Proteomes" id="UP000006786">
    <property type="component" value="Unassembled WGS sequence"/>
</dbReference>
<dbReference type="SUPFAM" id="SSF53474">
    <property type="entry name" value="alpha/beta-Hydrolases"/>
    <property type="match status" value="1"/>
</dbReference>
<keyword evidence="2" id="KW-0378">Hydrolase</keyword>
<dbReference type="PATRIC" id="fig|391937.3.peg.4117"/>
<dbReference type="STRING" id="391937.NA2_20098"/>
<evidence type="ECO:0000259" key="1">
    <source>
        <dbReference type="Pfam" id="PF12146"/>
    </source>
</evidence>
<sequence length="333" mass="36483">MADLLVEIPQNPIPEGTVTGRFQTADGLGLRYARIPPGGAANRGTVVLLPGRNEYIEKYLETAGDLARRGYGSAIVDWRGQGGSDRLLQDRDRGYVVDFDDYVRDLDRFFEHVILPDCRGPYYVLAHSTGVLIALLAAPSLANRVRRMVLLAPLLGLPTTPRIALWVRRLASFLYMIGLGKMYMPGRRGRDKLPAFSPASLSSDRERFARNRATVVQRQELAINGPTVAWTRAMFQAIDRVTDPAFMAALHIPLLFLAAGADRVVSGQAIENYASRLRSASLLTIDGARHELLQEADIYREQALAAFFAFIDDGASTGAAASSYGVLQSGKTT</sequence>
<comment type="caution">
    <text evidence="2">The sequence shown here is derived from an EMBL/GenBank/DDBJ whole genome shotgun (WGS) entry which is preliminary data.</text>
</comment>
<dbReference type="OrthoDB" id="9788260at2"/>
<dbReference type="InterPro" id="IPR051044">
    <property type="entry name" value="MAG_DAG_Lipase"/>
</dbReference>